<gene>
    <name evidence="5" type="ORF">SEMRO_2064_G313100.1</name>
</gene>
<dbReference type="PANTHER" id="PTHR45641">
    <property type="entry name" value="TETRATRICOPEPTIDE REPEAT PROTEIN (AFU_ORTHOLOGUE AFUA_6G03870)"/>
    <property type="match status" value="1"/>
</dbReference>
<dbReference type="PANTHER" id="PTHR45641:SF19">
    <property type="entry name" value="NEPHROCYSTIN-3"/>
    <property type="match status" value="1"/>
</dbReference>
<feature type="compositionally biased region" description="Polar residues" evidence="4">
    <location>
        <begin position="14"/>
        <end position="23"/>
    </location>
</feature>
<feature type="region of interest" description="Disordered" evidence="4">
    <location>
        <begin position="1"/>
        <end position="46"/>
    </location>
</feature>
<keyword evidence="1" id="KW-0677">Repeat</keyword>
<protein>
    <submittedName>
        <fullName evidence="5">Kinesin light chain</fullName>
    </submittedName>
</protein>
<dbReference type="Pfam" id="PF13424">
    <property type="entry name" value="TPR_12"/>
    <property type="match status" value="2"/>
</dbReference>
<dbReference type="SUPFAM" id="SSF48452">
    <property type="entry name" value="TPR-like"/>
    <property type="match status" value="1"/>
</dbReference>
<keyword evidence="2 3" id="KW-0802">TPR repeat</keyword>
<feature type="repeat" description="TPR" evidence="3">
    <location>
        <begin position="177"/>
        <end position="210"/>
    </location>
</feature>
<dbReference type="InterPro" id="IPR019734">
    <property type="entry name" value="TPR_rpt"/>
</dbReference>
<evidence type="ECO:0000313" key="6">
    <source>
        <dbReference type="Proteomes" id="UP001153069"/>
    </source>
</evidence>
<accession>A0A9N8EXH3</accession>
<dbReference type="OrthoDB" id="626167at2759"/>
<keyword evidence="6" id="KW-1185">Reference proteome</keyword>
<evidence type="ECO:0000256" key="1">
    <source>
        <dbReference type="ARBA" id="ARBA00022737"/>
    </source>
</evidence>
<name>A0A9N8EXH3_9STRA</name>
<dbReference type="SMART" id="SM00028">
    <property type="entry name" value="TPR"/>
    <property type="match status" value="4"/>
</dbReference>
<evidence type="ECO:0000256" key="2">
    <source>
        <dbReference type="ARBA" id="ARBA00022803"/>
    </source>
</evidence>
<evidence type="ECO:0000256" key="3">
    <source>
        <dbReference type="PROSITE-ProRule" id="PRU00339"/>
    </source>
</evidence>
<dbReference type="Pfam" id="PF07719">
    <property type="entry name" value="TPR_2"/>
    <property type="match status" value="1"/>
</dbReference>
<dbReference type="Gene3D" id="1.25.40.10">
    <property type="entry name" value="Tetratricopeptide repeat domain"/>
    <property type="match status" value="2"/>
</dbReference>
<organism evidence="5 6">
    <name type="scientific">Seminavis robusta</name>
    <dbReference type="NCBI Taxonomy" id="568900"/>
    <lineage>
        <taxon>Eukaryota</taxon>
        <taxon>Sar</taxon>
        <taxon>Stramenopiles</taxon>
        <taxon>Ochrophyta</taxon>
        <taxon>Bacillariophyta</taxon>
        <taxon>Bacillariophyceae</taxon>
        <taxon>Bacillariophycidae</taxon>
        <taxon>Naviculales</taxon>
        <taxon>Naviculaceae</taxon>
        <taxon>Seminavis</taxon>
    </lineage>
</organism>
<evidence type="ECO:0000256" key="4">
    <source>
        <dbReference type="SAM" id="MobiDB-lite"/>
    </source>
</evidence>
<evidence type="ECO:0000313" key="5">
    <source>
        <dbReference type="EMBL" id="CAB9527754.1"/>
    </source>
</evidence>
<feature type="repeat" description="TPR" evidence="3">
    <location>
        <begin position="226"/>
        <end position="259"/>
    </location>
</feature>
<dbReference type="InterPro" id="IPR013105">
    <property type="entry name" value="TPR_2"/>
</dbReference>
<comment type="caution">
    <text evidence="5">The sequence shown here is derived from an EMBL/GenBank/DDBJ whole genome shotgun (WGS) entry which is preliminary data.</text>
</comment>
<reference evidence="5" key="1">
    <citation type="submission" date="2020-06" db="EMBL/GenBank/DDBJ databases">
        <authorList>
            <consortium name="Plant Systems Biology data submission"/>
        </authorList>
    </citation>
    <scope>NUCLEOTIDE SEQUENCE</scope>
    <source>
        <strain evidence="5">D6</strain>
    </source>
</reference>
<dbReference type="Proteomes" id="UP001153069">
    <property type="component" value="Unassembled WGS sequence"/>
</dbReference>
<proteinExistence type="predicted"/>
<dbReference type="PROSITE" id="PS50005">
    <property type="entry name" value="TPR"/>
    <property type="match status" value="2"/>
</dbReference>
<dbReference type="InterPro" id="IPR011990">
    <property type="entry name" value="TPR-like_helical_dom_sf"/>
</dbReference>
<dbReference type="EMBL" id="CAICTM010002062">
    <property type="protein sequence ID" value="CAB9527754.1"/>
    <property type="molecule type" value="Genomic_DNA"/>
</dbReference>
<dbReference type="AlphaFoldDB" id="A0A9N8EXH3"/>
<sequence>MKEKYKYTEKQQQPTISKSNTHASSKKEAANMRSSKNKKNYGTDDDKNYEVGIVEIASNLSDLSGSTGDVDSNPDVKQMSTRNADAKEFEILIQAKHAEACKAMGNGLYSSSLEIFESILSDILARFGGKHKRVGAALHNVAIANLRSGNLDDAMDAIEEAIKIRSRALGRKHSKVTDSLVEYGIILLSMEEYDDALKVFEGALSMRKNEKLVSRGDANERKLRIAKIWNNIGCVHFEKGDYTKAREAFDEAINIFCKVYGLWTKFFYKLNVTDTGYLAMASTLCNKAYVEMQWEHWSHAIKYLHQSLEIQKELLGSENKLVKSSLDNLGYAYVMSDDYEKALKIYGEFWDEQQDSTRATAEERVETLKKIVYCELNVLKHEKALEHLGIMEDLQQDQQNSNDITEELLEETQRLMGEVNYQIFKHPSLADTANRTFGCPICPVSDDEDIHREIWRPVKPDVTSKMSGHRIAHA</sequence>